<feature type="coiled-coil region" evidence="1">
    <location>
        <begin position="64"/>
        <end position="91"/>
    </location>
</feature>
<proteinExistence type="predicted"/>
<reference evidence="2" key="1">
    <citation type="submission" date="2023-10" db="EMBL/GenBank/DDBJ databases">
        <authorList>
            <person name="Leclercq S."/>
        </authorList>
    </citation>
    <scope>NUCLEOTIDE SEQUENCE</scope>
    <source>
        <strain evidence="2">F1253</strain>
        <plasmid evidence="2">pF1253-2</plasmid>
    </source>
</reference>
<evidence type="ECO:0000313" key="3">
    <source>
        <dbReference type="Proteomes" id="UP001295856"/>
    </source>
</evidence>
<evidence type="ECO:0000256" key="1">
    <source>
        <dbReference type="SAM" id="Coils"/>
    </source>
</evidence>
<keyword evidence="1" id="KW-0175">Coiled coil</keyword>
<dbReference type="AlphaFoldDB" id="A0AAV1IQZ2"/>
<name>A0AAV1IQZ2_ECOLX</name>
<organism evidence="2 3">
    <name type="scientific">Escherichia coli</name>
    <dbReference type="NCBI Taxonomy" id="562"/>
    <lineage>
        <taxon>Bacteria</taxon>
        <taxon>Pseudomonadati</taxon>
        <taxon>Pseudomonadota</taxon>
        <taxon>Gammaproteobacteria</taxon>
        <taxon>Enterobacterales</taxon>
        <taxon>Enterobacteriaceae</taxon>
        <taxon>Escherichia</taxon>
    </lineage>
</organism>
<protein>
    <submittedName>
        <fullName evidence="2">Uncharacterized protein</fullName>
    </submittedName>
</protein>
<accession>A0AAV1IQZ2</accession>
<keyword evidence="2" id="KW-0614">Plasmid</keyword>
<dbReference type="Proteomes" id="UP001295856">
    <property type="component" value="Plasmid pF1253-2"/>
</dbReference>
<dbReference type="EMBL" id="OY757133">
    <property type="protein sequence ID" value="CAK1261670.1"/>
    <property type="molecule type" value="Genomic_DNA"/>
</dbReference>
<geneLocation type="plasmid" evidence="2 3">
    <name>pF1253-2</name>
</geneLocation>
<evidence type="ECO:0000313" key="2">
    <source>
        <dbReference type="EMBL" id="CAK1261670.1"/>
    </source>
</evidence>
<sequence>MENADANDMIEMQMYTAKDDGERLAMMQVQMDKAKAAQRARQKEQATIDLQNYIKAQHAAGEDVEVLTAELERSKAEFEKTTAEVAKFKQAVMAKAADNADWKARWGSVHHTDRMLLAQYRASLKSAIQRKANISQAISRYEKLLNRTQKAATDIKRLRPLVEDAINKGILDVDPDLVNHASEFLVIGDRSWRVGQYYDCAGDIVRIKSLDFDSQRADVEIIFTFKGTKSGNWDVKTLDNRWM</sequence>
<gene>
    <name evidence="2" type="ORF">FGAF1253_46960</name>
</gene>